<comment type="caution">
    <text evidence="3">The sequence shown here is derived from an EMBL/GenBank/DDBJ whole genome shotgun (WGS) entry which is preliminary data.</text>
</comment>
<accession>A0ABR2HMM0</accession>
<keyword evidence="2" id="KW-1133">Transmembrane helix</keyword>
<feature type="transmembrane region" description="Helical" evidence="2">
    <location>
        <begin position="395"/>
        <end position="420"/>
    </location>
</feature>
<evidence type="ECO:0000256" key="2">
    <source>
        <dbReference type="SAM" id="Phobius"/>
    </source>
</evidence>
<feature type="coiled-coil region" evidence="1">
    <location>
        <begin position="28"/>
        <end position="55"/>
    </location>
</feature>
<keyword evidence="2" id="KW-0472">Membrane</keyword>
<protein>
    <submittedName>
        <fullName evidence="3">Uncharacterized protein</fullName>
    </submittedName>
</protein>
<dbReference type="EMBL" id="JAPFFF010000025">
    <property type="protein sequence ID" value="KAK8849925.1"/>
    <property type="molecule type" value="Genomic_DNA"/>
</dbReference>
<keyword evidence="4" id="KW-1185">Reference proteome</keyword>
<evidence type="ECO:0000256" key="1">
    <source>
        <dbReference type="SAM" id="Coils"/>
    </source>
</evidence>
<reference evidence="3 4" key="1">
    <citation type="submission" date="2024-04" db="EMBL/GenBank/DDBJ databases">
        <title>Tritrichomonas musculus Genome.</title>
        <authorList>
            <person name="Alves-Ferreira E."/>
            <person name="Grigg M."/>
            <person name="Lorenzi H."/>
            <person name="Galac M."/>
        </authorList>
    </citation>
    <scope>NUCLEOTIDE SEQUENCE [LARGE SCALE GENOMIC DNA]</scope>
    <source>
        <strain evidence="3 4">EAF2021</strain>
    </source>
</reference>
<organism evidence="3 4">
    <name type="scientific">Tritrichomonas musculus</name>
    <dbReference type="NCBI Taxonomy" id="1915356"/>
    <lineage>
        <taxon>Eukaryota</taxon>
        <taxon>Metamonada</taxon>
        <taxon>Parabasalia</taxon>
        <taxon>Tritrichomonadida</taxon>
        <taxon>Tritrichomonadidae</taxon>
        <taxon>Tritrichomonas</taxon>
    </lineage>
</organism>
<evidence type="ECO:0000313" key="3">
    <source>
        <dbReference type="EMBL" id="KAK8849925.1"/>
    </source>
</evidence>
<sequence length="434" mass="49886">MISLLLLLFSISQSLKVPKFSSIYVGPNFSEESVQKDLEEEIKREEEKCKSDERDEDESYEDCMAYINSLEGYFYSKGSDINSVLKKVSKATEYLIIVGFNFGEIDFNNLKAQMVVHFEYDDTYDEESYRNKKHLHQMIKRMKKVKFNGSEKSLIEFGRTKKRSDFYDEVVSIVGDMKKKVSYLDLNDGHFKFIKSDANCHTIYCEYAKINPESKKIRSDSFIFGTTLYRTSGEYLFTDDLVQVNQIGYFPSSSNINELPISYHKNNWIIYDESSYYNDEIIIPYKSATTINTLSYATHYIIELDSESEIDSFKPINISIGPSTGFFAKTLEKMAITIEQRNFDKVDIEKRPKITLVYDKDSYSFDQNANPGFKVDEQPIYNYEPQNRSNGTTNVGMIVGIVVAVVVVIVIVIVVVIIVLRKKKNAGDNSASEA</sequence>
<proteinExistence type="predicted"/>
<keyword evidence="2" id="KW-0812">Transmembrane</keyword>
<evidence type="ECO:0000313" key="4">
    <source>
        <dbReference type="Proteomes" id="UP001470230"/>
    </source>
</evidence>
<dbReference type="Proteomes" id="UP001470230">
    <property type="component" value="Unassembled WGS sequence"/>
</dbReference>
<keyword evidence="1" id="KW-0175">Coiled coil</keyword>
<name>A0ABR2HMM0_9EUKA</name>
<gene>
    <name evidence="3" type="ORF">M9Y10_018516</name>
</gene>